<dbReference type="SUPFAM" id="SSF48317">
    <property type="entry name" value="Acid phosphatase/Vanadium-dependent haloperoxidase"/>
    <property type="match status" value="1"/>
</dbReference>
<evidence type="ECO:0000313" key="1">
    <source>
        <dbReference type="EMBL" id="ALB22219.1"/>
    </source>
</evidence>
<reference evidence="1 2" key="1">
    <citation type="journal article" date="2014" name="Genome Announc.">
        <title>Comparative Genome Analysis of Two Isolates of the Fish Pathogen Piscirickettsia salmonis from Different Hosts Reveals Major Differences in Virulence-Associated Secretion Systems.</title>
        <authorList>
            <person name="Bohle H."/>
            <person name="Henriquez P."/>
            <person name="Grothusen H."/>
            <person name="Navas E."/>
            <person name="Sandoval A."/>
            <person name="Bustamante F."/>
            <person name="Bustos P."/>
            <person name="Mancilla M."/>
        </authorList>
    </citation>
    <scope>NUCLEOTIDE SEQUENCE [LARGE SCALE GENOMIC DNA]</scope>
    <source>
        <strain evidence="2">B1-32597</strain>
    </source>
</reference>
<dbReference type="EMBL" id="CP012508">
    <property type="protein sequence ID" value="ALB22219.1"/>
    <property type="molecule type" value="Genomic_DNA"/>
</dbReference>
<evidence type="ECO:0000313" key="2">
    <source>
        <dbReference type="Proteomes" id="UP000029558"/>
    </source>
</evidence>
<protein>
    <submittedName>
        <fullName evidence="1">PAP2 superfamily protein</fullName>
    </submittedName>
</protein>
<dbReference type="InterPro" id="IPR036938">
    <property type="entry name" value="PAP2/HPO_sf"/>
</dbReference>
<dbReference type="RefSeq" id="WP_017377894.1">
    <property type="nucleotide sequence ID" value="NZ_CP012508.1"/>
</dbReference>
<dbReference type="SMART" id="SM00014">
    <property type="entry name" value="acidPPc"/>
    <property type="match status" value="1"/>
</dbReference>
<dbReference type="InterPro" id="IPR000326">
    <property type="entry name" value="PAP2/HPO"/>
</dbReference>
<name>A0A1L6TAE0_PISSA</name>
<sequence length="208" mass="23615">MAIFVTKCRVIVWIAFIVIVYGMSYCWLDLPVALFFKAHGGDFYALAGSVSAVFSPEHWLMLAIVATLAVVVMPRRFQCVRGCVREIAFSIVFAIVIGLLLKYGLARYRPVEFFQHQLYGFHFFSMHHDLNSTPSGHSLAVFAGLTPLVCYWRWTVIPVLLIGVIVMLSRLVHLDHYLSDVWLGAWVGIGSACLIHQYYQSNKVNELR</sequence>
<dbReference type="Proteomes" id="UP000029558">
    <property type="component" value="Chromosome"/>
</dbReference>
<dbReference type="AlphaFoldDB" id="A0A1L6TAE0"/>
<dbReference type="OrthoDB" id="6399397at2"/>
<accession>A0A1L6TAE0</accession>
<dbReference type="Gene3D" id="1.20.144.10">
    <property type="entry name" value="Phosphatidic acid phosphatase type 2/haloperoxidase"/>
    <property type="match status" value="1"/>
</dbReference>
<proteinExistence type="predicted"/>
<dbReference type="Pfam" id="PF01569">
    <property type="entry name" value="PAP2"/>
    <property type="match status" value="1"/>
</dbReference>
<organism evidence="1 2">
    <name type="scientific">Piscirickettsia salmonis</name>
    <dbReference type="NCBI Taxonomy" id="1238"/>
    <lineage>
        <taxon>Bacteria</taxon>
        <taxon>Pseudomonadati</taxon>
        <taxon>Pseudomonadota</taxon>
        <taxon>Gammaproteobacteria</taxon>
        <taxon>Thiotrichales</taxon>
        <taxon>Piscirickettsiaceae</taxon>
        <taxon>Piscirickettsia</taxon>
    </lineage>
</organism>
<gene>
    <name evidence="1" type="ORF">KU39_1036</name>
</gene>